<keyword evidence="2" id="KW-0500">Molybdenum</keyword>
<evidence type="ECO:0000259" key="6">
    <source>
        <dbReference type="Pfam" id="PF00174"/>
    </source>
</evidence>
<dbReference type="GO" id="GO:0030151">
    <property type="term" value="F:molybdenum ion binding"/>
    <property type="evidence" value="ECO:0007669"/>
    <property type="project" value="InterPro"/>
</dbReference>
<accession>A0A917QCP8</accession>
<evidence type="ECO:0000256" key="2">
    <source>
        <dbReference type="ARBA" id="ARBA00022505"/>
    </source>
</evidence>
<dbReference type="InterPro" id="IPR036374">
    <property type="entry name" value="OxRdtase_Mopterin-bd_sf"/>
</dbReference>
<dbReference type="SUPFAM" id="SSF56524">
    <property type="entry name" value="Oxidoreductase molybdopterin-binding domain"/>
    <property type="match status" value="1"/>
</dbReference>
<evidence type="ECO:0000259" key="7">
    <source>
        <dbReference type="Pfam" id="PF03404"/>
    </source>
</evidence>
<dbReference type="InterPro" id="IPR014756">
    <property type="entry name" value="Ig_E-set"/>
</dbReference>
<dbReference type="SUPFAM" id="SSF81296">
    <property type="entry name" value="E set domains"/>
    <property type="match status" value="1"/>
</dbReference>
<evidence type="ECO:0000313" key="9">
    <source>
        <dbReference type="Proteomes" id="UP000600449"/>
    </source>
</evidence>
<proteinExistence type="predicted"/>
<dbReference type="PANTHER" id="PTHR19372:SF7">
    <property type="entry name" value="SULFITE OXIDASE, MITOCHONDRIAL"/>
    <property type="match status" value="1"/>
</dbReference>
<dbReference type="Pfam" id="PF00174">
    <property type="entry name" value="Oxidored_molyb"/>
    <property type="match status" value="1"/>
</dbReference>
<dbReference type="Pfam" id="PF03404">
    <property type="entry name" value="Mo-co_dimer"/>
    <property type="match status" value="1"/>
</dbReference>
<dbReference type="PRINTS" id="PR00407">
    <property type="entry name" value="EUMOPTERIN"/>
</dbReference>
<dbReference type="InterPro" id="IPR000572">
    <property type="entry name" value="OxRdtase_Mopterin-bd_dom"/>
</dbReference>
<comment type="cofactor">
    <cofactor evidence="1">
        <name>Mo-molybdopterin</name>
        <dbReference type="ChEBI" id="CHEBI:71302"/>
    </cofactor>
</comment>
<sequence length="367" mass="39831">MHAPSVFDAFRATKPGCKVLPDGAFNCEPELARLDAPLTPLDAFFVRNNGDVPVDADPKDWTLDVDGVVDEPARFTLDDLRTRFEAVSVTAVLECAGNNRRAFDPPTDGLPWGRGAVGCARWTGVRLADVLRCCGLRREALYIGHHPPDRAVDGRGPALSRGLPLAKALAPDTLVAFSMNDAPLGRLHGAPLRIVAPGFPGSAWQKWLSRIEVRDRLHDGVKMNGTDYRLPRRGYEPGEPLDPADFDVIESMPVNAMITTPVDAVHVRAGDRVVVAGYAWSGRAPVTGVEILLDGSTPLVAEMESAAERWGWRRFRAEIVVPDGDRVAVTARASDATGERQPLGTAPWNPRGYCNNTAHEITLSIAR</sequence>
<dbReference type="Gene3D" id="3.90.420.10">
    <property type="entry name" value="Oxidoreductase, molybdopterin-binding domain"/>
    <property type="match status" value="1"/>
</dbReference>
<dbReference type="Gene3D" id="2.60.40.650">
    <property type="match status" value="1"/>
</dbReference>
<evidence type="ECO:0000313" key="8">
    <source>
        <dbReference type="EMBL" id="GGK44731.1"/>
    </source>
</evidence>
<organism evidence="8 9">
    <name type="scientific">Salinarimonas ramus</name>
    <dbReference type="NCBI Taxonomy" id="690164"/>
    <lineage>
        <taxon>Bacteria</taxon>
        <taxon>Pseudomonadati</taxon>
        <taxon>Pseudomonadota</taxon>
        <taxon>Alphaproteobacteria</taxon>
        <taxon>Hyphomicrobiales</taxon>
        <taxon>Salinarimonadaceae</taxon>
        <taxon>Salinarimonas</taxon>
    </lineage>
</organism>
<keyword evidence="3" id="KW-0479">Metal-binding</keyword>
<dbReference type="GO" id="GO:0020037">
    <property type="term" value="F:heme binding"/>
    <property type="evidence" value="ECO:0007669"/>
    <property type="project" value="TreeGrafter"/>
</dbReference>
<dbReference type="RefSeq" id="WP_188914538.1">
    <property type="nucleotide sequence ID" value="NZ_BMMF01000011.1"/>
</dbReference>
<keyword evidence="9" id="KW-1185">Reference proteome</keyword>
<dbReference type="EMBL" id="BMMF01000011">
    <property type="protein sequence ID" value="GGK44731.1"/>
    <property type="molecule type" value="Genomic_DNA"/>
</dbReference>
<evidence type="ECO:0000256" key="4">
    <source>
        <dbReference type="ARBA" id="ARBA00023002"/>
    </source>
</evidence>
<dbReference type="GO" id="GO:0006790">
    <property type="term" value="P:sulfur compound metabolic process"/>
    <property type="evidence" value="ECO:0007669"/>
    <property type="project" value="TreeGrafter"/>
</dbReference>
<feature type="domain" description="Moybdenum cofactor oxidoreductase dimerisation" evidence="7">
    <location>
        <begin position="248"/>
        <end position="363"/>
    </location>
</feature>
<evidence type="ECO:0000256" key="5">
    <source>
        <dbReference type="SAM" id="MobiDB-lite"/>
    </source>
</evidence>
<evidence type="ECO:0000256" key="1">
    <source>
        <dbReference type="ARBA" id="ARBA00001924"/>
    </source>
</evidence>
<feature type="region of interest" description="Disordered" evidence="5">
    <location>
        <begin position="331"/>
        <end position="350"/>
    </location>
</feature>
<dbReference type="GO" id="GO:0043546">
    <property type="term" value="F:molybdopterin cofactor binding"/>
    <property type="evidence" value="ECO:0007669"/>
    <property type="project" value="TreeGrafter"/>
</dbReference>
<dbReference type="AlphaFoldDB" id="A0A917QCP8"/>
<evidence type="ECO:0000256" key="3">
    <source>
        <dbReference type="ARBA" id="ARBA00022723"/>
    </source>
</evidence>
<dbReference type="Proteomes" id="UP000600449">
    <property type="component" value="Unassembled WGS sequence"/>
</dbReference>
<dbReference type="InterPro" id="IPR005066">
    <property type="entry name" value="MoCF_OxRdtse_dimer"/>
</dbReference>
<dbReference type="PANTHER" id="PTHR19372">
    <property type="entry name" value="SULFITE REDUCTASE"/>
    <property type="match status" value="1"/>
</dbReference>
<dbReference type="InterPro" id="IPR008335">
    <property type="entry name" value="Mopterin_OxRdtase_euk"/>
</dbReference>
<dbReference type="CDD" id="cd02110">
    <property type="entry name" value="SO_family_Moco_dimer"/>
    <property type="match status" value="1"/>
</dbReference>
<keyword evidence="4" id="KW-0560">Oxidoreductase</keyword>
<name>A0A917QCP8_9HYPH</name>
<reference evidence="8 9" key="1">
    <citation type="journal article" date="2014" name="Int. J. Syst. Evol. Microbiol.">
        <title>Complete genome sequence of Corynebacterium casei LMG S-19264T (=DSM 44701T), isolated from a smear-ripened cheese.</title>
        <authorList>
            <consortium name="US DOE Joint Genome Institute (JGI-PGF)"/>
            <person name="Walter F."/>
            <person name="Albersmeier A."/>
            <person name="Kalinowski J."/>
            <person name="Ruckert C."/>
        </authorList>
    </citation>
    <scope>NUCLEOTIDE SEQUENCE [LARGE SCALE GENOMIC DNA]</scope>
    <source>
        <strain evidence="8 9">CGMCC 1.9161</strain>
    </source>
</reference>
<gene>
    <name evidence="8" type="ORF">GCM10011322_34860</name>
</gene>
<dbReference type="GO" id="GO:0008482">
    <property type="term" value="F:sulfite oxidase activity"/>
    <property type="evidence" value="ECO:0007669"/>
    <property type="project" value="TreeGrafter"/>
</dbReference>
<feature type="domain" description="Oxidoreductase molybdopterin-binding" evidence="6">
    <location>
        <begin position="50"/>
        <end position="220"/>
    </location>
</feature>
<protein>
    <submittedName>
        <fullName evidence="8">Molybdopterin containing oxidoreductase</fullName>
    </submittedName>
</protein>
<comment type="caution">
    <text evidence="8">The sequence shown here is derived from an EMBL/GenBank/DDBJ whole genome shotgun (WGS) entry which is preliminary data.</text>
</comment>